<accession>A0ABW8C4D3</accession>
<dbReference type="EMBL" id="JBITYG010000002">
    <property type="protein sequence ID" value="MFI9100286.1"/>
    <property type="molecule type" value="Genomic_DNA"/>
</dbReference>
<dbReference type="RefSeq" id="WP_399645310.1">
    <property type="nucleotide sequence ID" value="NZ_JBITYG010000002.1"/>
</dbReference>
<gene>
    <name evidence="1" type="ORF">ACIGXA_07155</name>
</gene>
<evidence type="ECO:0000313" key="1">
    <source>
        <dbReference type="EMBL" id="MFI9100286.1"/>
    </source>
</evidence>
<proteinExistence type="predicted"/>
<comment type="caution">
    <text evidence="1">The sequence shown here is derived from an EMBL/GenBank/DDBJ whole genome shotgun (WGS) entry which is preliminary data.</text>
</comment>
<sequence length="100" mass="10665">MLPAITPESISSPFRRTAMCLCQYEDEPEPTEPTEPFAAGSVLLPAPSDHPAPYVRTTLCARSAPAYSSADPAIVAPAPAKTLAPDNWRHADRTTTARCA</sequence>
<evidence type="ECO:0000313" key="2">
    <source>
        <dbReference type="Proteomes" id="UP001614394"/>
    </source>
</evidence>
<protein>
    <submittedName>
        <fullName evidence="1">Uncharacterized protein</fullName>
    </submittedName>
</protein>
<name>A0ABW8C4D3_9ACTN</name>
<reference evidence="1 2" key="1">
    <citation type="submission" date="2024-10" db="EMBL/GenBank/DDBJ databases">
        <title>The Natural Products Discovery Center: Release of the First 8490 Sequenced Strains for Exploring Actinobacteria Biosynthetic Diversity.</title>
        <authorList>
            <person name="Kalkreuter E."/>
            <person name="Kautsar S.A."/>
            <person name="Yang D."/>
            <person name="Bader C.D."/>
            <person name="Teijaro C.N."/>
            <person name="Fluegel L."/>
            <person name="Davis C.M."/>
            <person name="Simpson J.R."/>
            <person name="Lauterbach L."/>
            <person name="Steele A.D."/>
            <person name="Gui C."/>
            <person name="Meng S."/>
            <person name="Li G."/>
            <person name="Viehrig K."/>
            <person name="Ye F."/>
            <person name="Su P."/>
            <person name="Kiefer A.F."/>
            <person name="Nichols A."/>
            <person name="Cepeda A.J."/>
            <person name="Yan W."/>
            <person name="Fan B."/>
            <person name="Jiang Y."/>
            <person name="Adhikari A."/>
            <person name="Zheng C.-J."/>
            <person name="Schuster L."/>
            <person name="Cowan T.M."/>
            <person name="Smanski M.J."/>
            <person name="Chevrette M.G."/>
            <person name="De Carvalho L.P.S."/>
            <person name="Shen B."/>
        </authorList>
    </citation>
    <scope>NUCLEOTIDE SEQUENCE [LARGE SCALE GENOMIC DNA]</scope>
    <source>
        <strain evidence="1 2">NPDC053399</strain>
    </source>
</reference>
<dbReference type="Proteomes" id="UP001614394">
    <property type="component" value="Unassembled WGS sequence"/>
</dbReference>
<keyword evidence="2" id="KW-1185">Reference proteome</keyword>
<organism evidence="1 2">
    <name type="scientific">Streptomyces fildesensis</name>
    <dbReference type="NCBI Taxonomy" id="375757"/>
    <lineage>
        <taxon>Bacteria</taxon>
        <taxon>Bacillati</taxon>
        <taxon>Actinomycetota</taxon>
        <taxon>Actinomycetes</taxon>
        <taxon>Kitasatosporales</taxon>
        <taxon>Streptomycetaceae</taxon>
        <taxon>Streptomyces</taxon>
    </lineage>
</organism>